<dbReference type="InterPro" id="IPR050678">
    <property type="entry name" value="DNA_Partitioning_ATPase"/>
</dbReference>
<dbReference type="InterPro" id="IPR027417">
    <property type="entry name" value="P-loop_NTPase"/>
</dbReference>
<dbReference type="CDD" id="cd02042">
    <property type="entry name" value="ParAB_family"/>
    <property type="match status" value="1"/>
</dbReference>
<name>A0A0F4KSX1_9LACO</name>
<dbReference type="InterPro" id="IPR025669">
    <property type="entry name" value="AAA_dom"/>
</dbReference>
<accession>A0A0F4KSX1</accession>
<dbReference type="Gene3D" id="3.40.50.300">
    <property type="entry name" value="P-loop containing nucleotide triphosphate hydrolases"/>
    <property type="match status" value="1"/>
</dbReference>
<evidence type="ECO:0000313" key="2">
    <source>
        <dbReference type="EMBL" id="KJY49094.1"/>
    </source>
</evidence>
<dbReference type="Proteomes" id="UP000033695">
    <property type="component" value="Unassembled WGS sequence"/>
</dbReference>
<dbReference type="PATRIC" id="fig|1218508.4.peg.553"/>
<sequence length="309" mass="34955">MTATIISILNMKGGVGKTTITTNISVELFNRNERVLVIDVDPQFNSTQTLMKFFEKNLDNYFNLRDQGKTLARVFQSTNQSRGIGNSQLATIKTPAASIIHTLSPNNKGNDKGGVLDIIPGDMGLIVDINDTASDKFKSFIKKNNLKDNYDYILIDCPPTWGQLTSVALSTSDYYLIPTKLDEFSTIGITLLAELLSDKVNSVNKPLKNLGVVYMFLKKNKAKDGIARDQKKFRTDIENYFTDTMEELVDSKVKPFDTLFYNYEYLITKSALYFDEAIETRHPKHKKKIHDLVDEIQNRLAEGAQKNEL</sequence>
<feature type="domain" description="AAA" evidence="1">
    <location>
        <begin position="4"/>
        <end position="207"/>
    </location>
</feature>
<reference evidence="2 3" key="1">
    <citation type="submission" date="2014-12" db="EMBL/GenBank/DDBJ databases">
        <title>Comparative genomics of the lactic acid bacteria isolated from the honey bee gut.</title>
        <authorList>
            <person name="Ellegaard K.M."/>
            <person name="Tamarit D."/>
            <person name="Javelind E."/>
            <person name="Olofsson T."/>
            <person name="Andersson S.G."/>
            <person name="Vasquez A."/>
        </authorList>
    </citation>
    <scope>NUCLEOTIDE SEQUENCE [LARGE SCALE GENOMIC DNA]</scope>
    <source>
        <strain evidence="2 3">Hon2</strain>
    </source>
</reference>
<protein>
    <submittedName>
        <fullName evidence="2">Chromosome partitioning ATPase</fullName>
    </submittedName>
</protein>
<proteinExistence type="predicted"/>
<dbReference type="Pfam" id="PF13614">
    <property type="entry name" value="AAA_31"/>
    <property type="match status" value="1"/>
</dbReference>
<comment type="caution">
    <text evidence="2">The sequence shown here is derived from an EMBL/GenBank/DDBJ whole genome shotgun (WGS) entry which is preliminary data.</text>
</comment>
<dbReference type="PANTHER" id="PTHR13696">
    <property type="entry name" value="P-LOOP CONTAINING NUCLEOSIDE TRIPHOSPHATE HYDROLASE"/>
    <property type="match status" value="1"/>
</dbReference>
<evidence type="ECO:0000259" key="1">
    <source>
        <dbReference type="Pfam" id="PF13614"/>
    </source>
</evidence>
<dbReference type="RefSeq" id="WP_052696286.1">
    <property type="nucleotide sequence ID" value="NZ_JBHTHW010000003.1"/>
</dbReference>
<dbReference type="HOGENOM" id="CLU_037612_4_0_9"/>
<dbReference type="SUPFAM" id="SSF52540">
    <property type="entry name" value="P-loop containing nucleoside triphosphate hydrolases"/>
    <property type="match status" value="1"/>
</dbReference>
<gene>
    <name evidence="2" type="ORF">JG29_05390</name>
</gene>
<dbReference type="EMBL" id="JXBZ01000005">
    <property type="protein sequence ID" value="KJY49094.1"/>
    <property type="molecule type" value="Genomic_DNA"/>
</dbReference>
<keyword evidence="3" id="KW-1185">Reference proteome</keyword>
<dbReference type="AlphaFoldDB" id="A0A0F4KSX1"/>
<evidence type="ECO:0000313" key="3">
    <source>
        <dbReference type="Proteomes" id="UP000033695"/>
    </source>
</evidence>
<organism evidence="2 3">
    <name type="scientific">Bombilactobacillus mellis</name>
    <dbReference type="NCBI Taxonomy" id="1218508"/>
    <lineage>
        <taxon>Bacteria</taxon>
        <taxon>Bacillati</taxon>
        <taxon>Bacillota</taxon>
        <taxon>Bacilli</taxon>
        <taxon>Lactobacillales</taxon>
        <taxon>Lactobacillaceae</taxon>
        <taxon>Bombilactobacillus</taxon>
    </lineage>
</organism>
<dbReference type="STRING" id="1218508.JG29_05390"/>
<dbReference type="PANTHER" id="PTHR13696:SF52">
    <property type="entry name" value="PARA FAMILY PROTEIN CT_582"/>
    <property type="match status" value="1"/>
</dbReference>